<feature type="chain" id="PRO_5002514711" evidence="1">
    <location>
        <begin position="23"/>
        <end position="270"/>
    </location>
</feature>
<name>A0A0F7EDV2_BRELA</name>
<evidence type="ECO:0000256" key="1">
    <source>
        <dbReference type="SAM" id="SignalP"/>
    </source>
</evidence>
<reference evidence="2" key="1">
    <citation type="submission" date="2015-03" db="EMBL/GenBank/DDBJ databases">
        <title>MIGS Cultured Bacterial/Archaeal sample from Brevibacillus laterosporus.</title>
        <authorList>
            <person name="Zeng D."/>
            <person name="Zhu L."/>
            <person name="Dong G."/>
            <person name="Ye W."/>
            <person name="Ren D."/>
            <person name="Wu L."/>
            <person name="Xu J."/>
            <person name="Li G."/>
            <person name="Guo L."/>
        </authorList>
    </citation>
    <scope>NUCLEOTIDE SEQUENCE</scope>
    <source>
        <strain evidence="2">B9</strain>
    </source>
</reference>
<organism evidence="2">
    <name type="scientific">Brevibacillus laterosporus</name>
    <name type="common">Bacillus laterosporus</name>
    <dbReference type="NCBI Taxonomy" id="1465"/>
    <lineage>
        <taxon>Bacteria</taxon>
        <taxon>Bacillati</taxon>
        <taxon>Bacillota</taxon>
        <taxon>Bacilli</taxon>
        <taxon>Bacillales</taxon>
        <taxon>Paenibacillaceae</taxon>
        <taxon>Brevibacillus</taxon>
    </lineage>
</organism>
<dbReference type="AlphaFoldDB" id="A0A0F7EDV2"/>
<protein>
    <submittedName>
        <fullName evidence="2">Uncharacterized protein</fullName>
    </submittedName>
</protein>
<proteinExistence type="predicted"/>
<sequence length="270" mass="30410">MKKKIVSLAVVFMTMISSIGFAAESKEHSDWGEDSSLNEQEIQKLIYDVGIEESEINDYPVQVLHQLIQNDAKKIATNYKVVKEEAIQGLSGEDIDGGTLELRGTAFEEKSDKKGKKKFYLYGKYEWTDSPRWGLTDGISIGYPVSNKWTLPMSANGKVKDFALRYCHKPENVDKKWKCSKSYKPKDWDPGVGVGGEIDLEAMPSNNLHKGYIGQYVYTDERNSGSTNIKFQYGHQTWGGNVEFAIFPAGLSIKPQSVSEVIDFGIEFDY</sequence>
<evidence type="ECO:0000313" key="2">
    <source>
        <dbReference type="EMBL" id="AKF92410.1"/>
    </source>
</evidence>
<keyword evidence="1" id="KW-0732">Signal</keyword>
<gene>
    <name evidence="2" type="ORF">EX87_01015</name>
</gene>
<dbReference type="EMBL" id="CP011074">
    <property type="protein sequence ID" value="AKF92410.1"/>
    <property type="molecule type" value="Genomic_DNA"/>
</dbReference>
<dbReference type="RefSeq" id="WP_031410932.1">
    <property type="nucleotide sequence ID" value="NZ_CP011074.1"/>
</dbReference>
<feature type="signal peptide" evidence="1">
    <location>
        <begin position="1"/>
        <end position="22"/>
    </location>
</feature>
<accession>A0A0F7EDV2</accession>